<dbReference type="AlphaFoldDB" id="A0A1Y5EKR4"/>
<dbReference type="EMBL" id="MAAF01000044">
    <property type="protein sequence ID" value="OUR81674.1"/>
    <property type="molecule type" value="Genomic_DNA"/>
</dbReference>
<dbReference type="Proteomes" id="UP000243053">
    <property type="component" value="Unassembled WGS sequence"/>
</dbReference>
<organism evidence="1 2">
    <name type="scientific">Colwellia psychrerythraea</name>
    <name type="common">Vibrio psychroerythus</name>
    <dbReference type="NCBI Taxonomy" id="28229"/>
    <lineage>
        <taxon>Bacteria</taxon>
        <taxon>Pseudomonadati</taxon>
        <taxon>Pseudomonadota</taxon>
        <taxon>Gammaproteobacteria</taxon>
        <taxon>Alteromonadales</taxon>
        <taxon>Colwelliaceae</taxon>
        <taxon>Colwellia</taxon>
    </lineage>
</organism>
<comment type="caution">
    <text evidence="1">The sequence shown here is derived from an EMBL/GenBank/DDBJ whole genome shotgun (WGS) entry which is preliminary data.</text>
</comment>
<sequence length="73" mass="8435">MLMFTILWGEKLTVVTYLCFYYSTSKKFLGKNASDFWLGTKKASITTGFSILYSLLQKGILHFVARLKKWQAT</sequence>
<reference evidence="2" key="1">
    <citation type="journal article" date="2017" name="Proc. Natl. Acad. Sci. U.S.A.">
        <title>Simulation of Deepwater Horizon oil plume reveals substrate specialization within a complex community of hydrocarbon degraders.</title>
        <authorList>
            <person name="Hu P."/>
            <person name="Dubinsky E.A."/>
            <person name="Probst A.J."/>
            <person name="Wang J."/>
            <person name="Sieber C.M.K."/>
            <person name="Tom L.M."/>
            <person name="Gardinali P."/>
            <person name="Banfield J.F."/>
            <person name="Atlas R.M."/>
            <person name="Andersen G.L."/>
        </authorList>
    </citation>
    <scope>NUCLEOTIDE SEQUENCE [LARGE SCALE GENOMIC DNA]</scope>
</reference>
<accession>A0A1Y5EKR4</accession>
<protein>
    <submittedName>
        <fullName evidence="1">Uncharacterized protein</fullName>
    </submittedName>
</protein>
<evidence type="ECO:0000313" key="1">
    <source>
        <dbReference type="EMBL" id="OUR81674.1"/>
    </source>
</evidence>
<name>A0A1Y5EKR4_COLPS</name>
<proteinExistence type="predicted"/>
<evidence type="ECO:0000313" key="2">
    <source>
        <dbReference type="Proteomes" id="UP000243053"/>
    </source>
</evidence>
<gene>
    <name evidence="1" type="ORF">A9Q75_07145</name>
</gene>